<dbReference type="InterPro" id="IPR022411">
    <property type="entry name" value="C-typ_cyt_methanol_metab-rel"/>
</dbReference>
<reference evidence="7 8" key="1">
    <citation type="submission" date="2019-09" db="EMBL/GenBank/DDBJ databases">
        <title>Genome sequence of Rhodovastum atsumiense, a diverse member of the Acetobacteraceae family of non-sulfur purple photosynthetic bacteria.</title>
        <authorList>
            <person name="Meyer T."/>
            <person name="Kyndt J."/>
        </authorList>
    </citation>
    <scope>NUCLEOTIDE SEQUENCE [LARGE SCALE GENOMIC DNA]</scope>
    <source>
        <strain evidence="7 8">DSM 21279</strain>
    </source>
</reference>
<keyword evidence="1 4" id="KW-0349">Heme</keyword>
<keyword evidence="2 4" id="KW-0479">Metal-binding</keyword>
<dbReference type="GO" id="GO:0046872">
    <property type="term" value="F:metal ion binding"/>
    <property type="evidence" value="ECO:0007669"/>
    <property type="project" value="UniProtKB-KW"/>
</dbReference>
<evidence type="ECO:0000256" key="3">
    <source>
        <dbReference type="ARBA" id="ARBA00023004"/>
    </source>
</evidence>
<dbReference type="Proteomes" id="UP000325255">
    <property type="component" value="Unassembled WGS sequence"/>
</dbReference>
<dbReference type="Gene3D" id="1.10.760.10">
    <property type="entry name" value="Cytochrome c-like domain"/>
    <property type="match status" value="1"/>
</dbReference>
<evidence type="ECO:0000259" key="6">
    <source>
        <dbReference type="PROSITE" id="PS51007"/>
    </source>
</evidence>
<sequence length="157" mass="16765">MAGTPLAKAEPPGDPTPIRSDDGKYVDKNGNPTYQIGKGGEVDWYTYSGFVRYSAECLRCHGPDGMGSSYGPALVESLKRLGYSDFFSTVAGGKQDVNAAQTLVMPALGGDRNVMCYVDSIYVYLRARADGALGRGRPAQHAPKPASYVKAENECMG</sequence>
<evidence type="ECO:0000313" key="7">
    <source>
        <dbReference type="EMBL" id="KAA5610557.1"/>
    </source>
</evidence>
<dbReference type="InterPro" id="IPR036909">
    <property type="entry name" value="Cyt_c-like_dom_sf"/>
</dbReference>
<evidence type="ECO:0000256" key="2">
    <source>
        <dbReference type="ARBA" id="ARBA00022723"/>
    </source>
</evidence>
<keyword evidence="3 4" id="KW-0408">Iron</keyword>
<organism evidence="7 8">
    <name type="scientific">Rhodovastum atsumiense</name>
    <dbReference type="NCBI Taxonomy" id="504468"/>
    <lineage>
        <taxon>Bacteria</taxon>
        <taxon>Pseudomonadati</taxon>
        <taxon>Pseudomonadota</taxon>
        <taxon>Alphaproteobacteria</taxon>
        <taxon>Acetobacterales</taxon>
        <taxon>Acetobacteraceae</taxon>
        <taxon>Rhodovastum</taxon>
    </lineage>
</organism>
<feature type="domain" description="Cytochrome c" evidence="6">
    <location>
        <begin position="44"/>
        <end position="129"/>
    </location>
</feature>
<dbReference type="GO" id="GO:0009055">
    <property type="term" value="F:electron transfer activity"/>
    <property type="evidence" value="ECO:0007669"/>
    <property type="project" value="InterPro"/>
</dbReference>
<evidence type="ECO:0000256" key="5">
    <source>
        <dbReference type="SAM" id="MobiDB-lite"/>
    </source>
</evidence>
<feature type="region of interest" description="Disordered" evidence="5">
    <location>
        <begin position="1"/>
        <end position="26"/>
    </location>
</feature>
<evidence type="ECO:0000256" key="1">
    <source>
        <dbReference type="ARBA" id="ARBA00022617"/>
    </source>
</evidence>
<gene>
    <name evidence="7" type="ORF">F1189_18670</name>
</gene>
<comment type="caution">
    <text evidence="7">The sequence shown here is derived from an EMBL/GenBank/DDBJ whole genome shotgun (WGS) entry which is preliminary data.</text>
</comment>
<evidence type="ECO:0000256" key="4">
    <source>
        <dbReference type="PROSITE-ProRule" id="PRU00433"/>
    </source>
</evidence>
<proteinExistence type="predicted"/>
<dbReference type="OrthoDB" id="5770300at2"/>
<evidence type="ECO:0000313" key="8">
    <source>
        <dbReference type="Proteomes" id="UP000325255"/>
    </source>
</evidence>
<accession>A0A5M6IRN4</accession>
<dbReference type="EMBL" id="VWPK01000031">
    <property type="protein sequence ID" value="KAA5610557.1"/>
    <property type="molecule type" value="Genomic_DNA"/>
</dbReference>
<keyword evidence="8" id="KW-1185">Reference proteome</keyword>
<dbReference type="PROSITE" id="PS51007">
    <property type="entry name" value="CYTC"/>
    <property type="match status" value="1"/>
</dbReference>
<dbReference type="GO" id="GO:0020037">
    <property type="term" value="F:heme binding"/>
    <property type="evidence" value="ECO:0007669"/>
    <property type="project" value="InterPro"/>
</dbReference>
<dbReference type="AlphaFoldDB" id="A0A5M6IRN4"/>
<dbReference type="NCBIfam" id="TIGR03874">
    <property type="entry name" value="4cys_cytochr"/>
    <property type="match status" value="1"/>
</dbReference>
<dbReference type="InterPro" id="IPR009056">
    <property type="entry name" value="Cyt_c-like_dom"/>
</dbReference>
<name>A0A5M6IRN4_9PROT</name>
<protein>
    <submittedName>
        <fullName evidence="7">C-type cytochrome, methanol metabolism-related</fullName>
    </submittedName>
</protein>
<dbReference type="SUPFAM" id="SSF46626">
    <property type="entry name" value="Cytochrome c"/>
    <property type="match status" value="1"/>
</dbReference>